<evidence type="ECO:0000313" key="2">
    <source>
        <dbReference type="EMBL" id="NYH78192.1"/>
    </source>
</evidence>
<dbReference type="EMBL" id="JACBYW010000002">
    <property type="protein sequence ID" value="NYH78192.1"/>
    <property type="molecule type" value="Genomic_DNA"/>
</dbReference>
<reference evidence="2 3" key="1">
    <citation type="submission" date="2020-07" db="EMBL/GenBank/DDBJ databases">
        <title>Genomic Encyclopedia of Type Strains, Phase III (KMG-III): the genomes of soil and plant-associated and newly described type strains.</title>
        <authorList>
            <person name="Whitman W."/>
        </authorList>
    </citation>
    <scope>NUCLEOTIDE SEQUENCE [LARGE SCALE GENOMIC DNA]</scope>
    <source>
        <strain evidence="2 3">CECT 8576</strain>
    </source>
</reference>
<keyword evidence="3" id="KW-1185">Reference proteome</keyword>
<organism evidence="2 3">
    <name type="scientific">Actinopolyspora biskrensis</name>
    <dbReference type="NCBI Taxonomy" id="1470178"/>
    <lineage>
        <taxon>Bacteria</taxon>
        <taxon>Bacillati</taxon>
        <taxon>Actinomycetota</taxon>
        <taxon>Actinomycetes</taxon>
        <taxon>Actinopolysporales</taxon>
        <taxon>Actinopolysporaceae</taxon>
        <taxon>Actinopolyspora</taxon>
    </lineage>
</organism>
<proteinExistence type="predicted"/>
<gene>
    <name evidence="2" type="ORF">FHR84_001514</name>
</gene>
<feature type="compositionally biased region" description="Basic and acidic residues" evidence="1">
    <location>
        <begin position="63"/>
        <end position="77"/>
    </location>
</feature>
<name>A0A852YWT6_9ACTN</name>
<dbReference type="Proteomes" id="UP000548304">
    <property type="component" value="Unassembled WGS sequence"/>
</dbReference>
<accession>A0A852YWT6</accession>
<feature type="region of interest" description="Disordered" evidence="1">
    <location>
        <begin position="63"/>
        <end position="89"/>
    </location>
</feature>
<comment type="caution">
    <text evidence="2">The sequence shown here is derived from an EMBL/GenBank/DDBJ whole genome shotgun (WGS) entry which is preliminary data.</text>
</comment>
<evidence type="ECO:0000313" key="3">
    <source>
        <dbReference type="Proteomes" id="UP000548304"/>
    </source>
</evidence>
<dbReference type="RefSeq" id="WP_179534698.1">
    <property type="nucleotide sequence ID" value="NZ_JACBYW010000002.1"/>
</dbReference>
<dbReference type="AlphaFoldDB" id="A0A852YWT6"/>
<evidence type="ECO:0000256" key="1">
    <source>
        <dbReference type="SAM" id="MobiDB-lite"/>
    </source>
</evidence>
<sequence>MSGLSTASRALLELLGTMPKPFAAAAERAAWLREKARVLELIAADYDVGAAAGSELAAREAERSRQAAAEARSRADHVANPVGLGGEQR</sequence>
<protein>
    <submittedName>
        <fullName evidence="2">Uncharacterized protein</fullName>
    </submittedName>
</protein>